<dbReference type="Gene3D" id="6.10.340.10">
    <property type="match status" value="1"/>
</dbReference>
<gene>
    <name evidence="4" type="ORF">SAMN04488529_11815</name>
</gene>
<evidence type="ECO:0000256" key="2">
    <source>
        <dbReference type="ARBA" id="ARBA00022553"/>
    </source>
</evidence>
<dbReference type="STRING" id="94869.SAMN04488529_11815"/>
<dbReference type="Proteomes" id="UP000198597">
    <property type="component" value="Unassembled WGS sequence"/>
</dbReference>
<sequence>MKIKKSFSKKLLFIFIVCGIVPMLIVGTFETYKIIKRTEENSGRFISSNLNISSKLIDNNISSYKRMVDYIANNKDVKSIVNKIDTNNDQKFEDTQVLYKMVNAIMATSQHKNPVHIVQKNGVSRYSSTDYYYPIYTDKEGDFYDILDKSPEKVFTKVHRRVDGEYSKDTVMVIGQAIIDDTTKDVIGYVLVDIYEDYFQEIFNSISNIESSNNYILDQFGVIITDKNYKNQTGFKFGSEEDSYLLEEDGEFIIRIDGIDYMAYFTTAKETRIKVLEVIPQNLYFSSAINSVEYLVVFIVIIIIIAICLELNIINKISKPILQLKDLMEKVEEGNFDVQIEVNTEDEIGVLSKGFNNMVYKIKKLIEDGYKSELLVKQAEFNALKSQINPHFLYNSLGSINWMVRLGEVEEVAEMTESLANFYRYSVKNNEDNVYIREEINQIKNYLTIQKHRYKDRFCIEILIDNNILNKKMLKLLLQPLVENAIVHGLEKKIGKGRLFINGYQDGECIIFEIIDDGDGDGDGLNNSETYGEGVAIDNIRKRIDIFYGMEYGFELNRKDDFTIARLKLKVMEENDV</sequence>
<dbReference type="PANTHER" id="PTHR34220">
    <property type="entry name" value="SENSOR HISTIDINE KINASE YPDA"/>
    <property type="match status" value="1"/>
</dbReference>
<keyword evidence="3" id="KW-0808">Transferase</keyword>
<accession>A0A1H0VPE0</accession>
<reference evidence="4 5" key="1">
    <citation type="submission" date="2016-10" db="EMBL/GenBank/DDBJ databases">
        <authorList>
            <person name="de Groot N.N."/>
        </authorList>
    </citation>
    <scope>NUCLEOTIDE SEQUENCE [LARGE SCALE GENOMIC DNA]</scope>
    <source>
        <strain evidence="4 5">DSM 12272</strain>
    </source>
</reference>
<dbReference type="InterPro" id="IPR036890">
    <property type="entry name" value="HATPase_C_sf"/>
</dbReference>
<dbReference type="AlphaFoldDB" id="A0A1H0VPE0"/>
<keyword evidence="4" id="KW-0418">Kinase</keyword>
<keyword evidence="5" id="KW-1185">Reference proteome</keyword>
<dbReference type="InterPro" id="IPR050640">
    <property type="entry name" value="Bact_2-comp_sensor_kinase"/>
</dbReference>
<dbReference type="InterPro" id="IPR003660">
    <property type="entry name" value="HAMP_dom"/>
</dbReference>
<dbReference type="CDD" id="cd06225">
    <property type="entry name" value="HAMP"/>
    <property type="match status" value="1"/>
</dbReference>
<dbReference type="PROSITE" id="PS50885">
    <property type="entry name" value="HAMP"/>
    <property type="match status" value="1"/>
</dbReference>
<evidence type="ECO:0000256" key="3">
    <source>
        <dbReference type="ARBA" id="ARBA00022679"/>
    </source>
</evidence>
<dbReference type="Pfam" id="PF06580">
    <property type="entry name" value="His_kinase"/>
    <property type="match status" value="1"/>
</dbReference>
<dbReference type="SUPFAM" id="SSF55874">
    <property type="entry name" value="ATPase domain of HSP90 chaperone/DNA topoisomerase II/histidine kinase"/>
    <property type="match status" value="1"/>
</dbReference>
<dbReference type="OrthoDB" id="9809348at2"/>
<dbReference type="EMBL" id="FNJM01000018">
    <property type="protein sequence ID" value="SDP80048.1"/>
    <property type="molecule type" value="Genomic_DNA"/>
</dbReference>
<organism evidence="4 5">
    <name type="scientific">Clostridium gasigenes</name>
    <dbReference type="NCBI Taxonomy" id="94869"/>
    <lineage>
        <taxon>Bacteria</taxon>
        <taxon>Bacillati</taxon>
        <taxon>Bacillota</taxon>
        <taxon>Clostridia</taxon>
        <taxon>Eubacteriales</taxon>
        <taxon>Clostridiaceae</taxon>
        <taxon>Clostridium</taxon>
    </lineage>
</organism>
<proteinExistence type="predicted"/>
<keyword evidence="2" id="KW-0597">Phosphoprotein</keyword>
<dbReference type="PANTHER" id="PTHR34220:SF7">
    <property type="entry name" value="SENSOR HISTIDINE KINASE YPDA"/>
    <property type="match status" value="1"/>
</dbReference>
<protein>
    <submittedName>
        <fullName evidence="4">Two-component system, sensor histidine kinase YesM</fullName>
    </submittedName>
</protein>
<dbReference type="SUPFAM" id="SSF158472">
    <property type="entry name" value="HAMP domain-like"/>
    <property type="match status" value="1"/>
</dbReference>
<dbReference type="GO" id="GO:0016020">
    <property type="term" value="C:membrane"/>
    <property type="evidence" value="ECO:0007669"/>
    <property type="project" value="UniProtKB-SubCell"/>
</dbReference>
<dbReference type="SMART" id="SM00304">
    <property type="entry name" value="HAMP"/>
    <property type="match status" value="1"/>
</dbReference>
<dbReference type="Gene3D" id="3.30.450.20">
    <property type="entry name" value="PAS domain"/>
    <property type="match status" value="1"/>
</dbReference>
<evidence type="ECO:0000313" key="5">
    <source>
        <dbReference type="Proteomes" id="UP000198597"/>
    </source>
</evidence>
<dbReference type="Pfam" id="PF00672">
    <property type="entry name" value="HAMP"/>
    <property type="match status" value="1"/>
</dbReference>
<dbReference type="Gene3D" id="3.30.565.10">
    <property type="entry name" value="Histidine kinase-like ATPase, C-terminal domain"/>
    <property type="match status" value="1"/>
</dbReference>
<name>A0A1H0VPE0_9CLOT</name>
<dbReference type="GO" id="GO:0000155">
    <property type="term" value="F:phosphorelay sensor kinase activity"/>
    <property type="evidence" value="ECO:0007669"/>
    <property type="project" value="InterPro"/>
</dbReference>
<dbReference type="RefSeq" id="WP_089972939.1">
    <property type="nucleotide sequence ID" value="NZ_FNJM01000018.1"/>
</dbReference>
<evidence type="ECO:0000256" key="1">
    <source>
        <dbReference type="ARBA" id="ARBA00004370"/>
    </source>
</evidence>
<evidence type="ECO:0000313" key="4">
    <source>
        <dbReference type="EMBL" id="SDP80048.1"/>
    </source>
</evidence>
<comment type="subcellular location">
    <subcellularLocation>
        <location evidence="1">Membrane</location>
    </subcellularLocation>
</comment>
<dbReference type="InterPro" id="IPR010559">
    <property type="entry name" value="Sig_transdc_His_kin_internal"/>
</dbReference>